<dbReference type="SUPFAM" id="SSF53383">
    <property type="entry name" value="PLP-dependent transferases"/>
    <property type="match status" value="1"/>
</dbReference>
<comment type="similarity">
    <text evidence="2">Belongs to the class-II pyridoxal-phosphate-dependent aminotransferase family. BioF subfamily.</text>
</comment>
<evidence type="ECO:0000256" key="2">
    <source>
        <dbReference type="ARBA" id="ARBA00010008"/>
    </source>
</evidence>
<dbReference type="InterPro" id="IPR001917">
    <property type="entry name" value="Aminotrans_II_pyridoxalP_BS"/>
</dbReference>
<comment type="cofactor">
    <cofactor evidence="1 5">
        <name>pyridoxal 5'-phosphate</name>
        <dbReference type="ChEBI" id="CHEBI:597326"/>
    </cofactor>
</comment>
<dbReference type="Gene3D" id="3.40.640.10">
    <property type="entry name" value="Type I PLP-dependent aspartate aminotransferase-like (Major domain)"/>
    <property type="match status" value="1"/>
</dbReference>
<dbReference type="InterPro" id="IPR004839">
    <property type="entry name" value="Aminotransferase_I/II_large"/>
</dbReference>
<keyword evidence="4 5" id="KW-0663">Pyridoxal phosphate</keyword>
<evidence type="ECO:0000256" key="1">
    <source>
        <dbReference type="ARBA" id="ARBA00001933"/>
    </source>
</evidence>
<gene>
    <name evidence="7" type="ORF">N2599_37455</name>
</gene>
<reference evidence="7" key="1">
    <citation type="submission" date="2022-09" db="EMBL/GenBank/DDBJ databases">
        <title>Australian commercial rhizobial inoculants.</title>
        <authorList>
            <person name="Kohlmeier M.G."/>
            <person name="O'Hara G.W."/>
            <person name="Colombi E."/>
            <person name="Ramsay J.P."/>
            <person name="Terpolilli J."/>
        </authorList>
    </citation>
    <scope>NUCLEOTIDE SEQUENCE</scope>
    <source>
        <strain evidence="7">WSM1592</strain>
        <plasmid evidence="7">pWSM1592_3</plasmid>
    </source>
</reference>
<feature type="domain" description="Aminotransferase class I/classII large" evidence="6">
    <location>
        <begin position="35"/>
        <end position="364"/>
    </location>
</feature>
<dbReference type="Pfam" id="PF00155">
    <property type="entry name" value="Aminotran_1_2"/>
    <property type="match status" value="1"/>
</dbReference>
<name>A0ABY5XZH2_RHISU</name>
<dbReference type="RefSeq" id="WP_027513390.1">
    <property type="nucleotide sequence ID" value="NZ_CP104146.1"/>
</dbReference>
<dbReference type="PANTHER" id="PTHR13693:SF77">
    <property type="entry name" value="8-AMINO-7-OXONONANOATE SYNTHASE"/>
    <property type="match status" value="1"/>
</dbReference>
<dbReference type="GO" id="GO:0008483">
    <property type="term" value="F:transaminase activity"/>
    <property type="evidence" value="ECO:0007669"/>
    <property type="project" value="UniProtKB-KW"/>
</dbReference>
<keyword evidence="8" id="KW-1185">Reference proteome</keyword>
<evidence type="ECO:0000313" key="7">
    <source>
        <dbReference type="EMBL" id="UWU19509.1"/>
    </source>
</evidence>
<dbReference type="InterPro" id="IPR050087">
    <property type="entry name" value="AON_synthase_class-II"/>
</dbReference>
<evidence type="ECO:0000259" key="6">
    <source>
        <dbReference type="Pfam" id="PF00155"/>
    </source>
</evidence>
<geneLocation type="plasmid" evidence="7 8">
    <name>pWSM1592_3</name>
</geneLocation>
<dbReference type="InterPro" id="IPR015422">
    <property type="entry name" value="PyrdxlP-dep_Trfase_small"/>
</dbReference>
<keyword evidence="7" id="KW-0032">Aminotransferase</keyword>
<evidence type="ECO:0000256" key="4">
    <source>
        <dbReference type="ARBA" id="ARBA00022898"/>
    </source>
</evidence>
<dbReference type="EMBL" id="CP104146">
    <property type="protein sequence ID" value="UWU19509.1"/>
    <property type="molecule type" value="Genomic_DNA"/>
</dbReference>
<proteinExistence type="inferred from homology"/>
<dbReference type="Gene3D" id="3.90.1150.10">
    <property type="entry name" value="Aspartate Aminotransferase, domain 1"/>
    <property type="match status" value="1"/>
</dbReference>
<dbReference type="Proteomes" id="UP001060123">
    <property type="component" value="Plasmid pWSM1592_3"/>
</dbReference>
<dbReference type="PANTHER" id="PTHR13693">
    <property type="entry name" value="CLASS II AMINOTRANSFERASE/8-AMINO-7-OXONONANOATE SYNTHASE"/>
    <property type="match status" value="1"/>
</dbReference>
<evidence type="ECO:0000256" key="3">
    <source>
        <dbReference type="ARBA" id="ARBA00022679"/>
    </source>
</evidence>
<protein>
    <submittedName>
        <fullName evidence="7">Pyridoxal phosphate-dependent aminotransferase family protein</fullName>
    </submittedName>
</protein>
<evidence type="ECO:0000256" key="5">
    <source>
        <dbReference type="RuleBase" id="RU003693"/>
    </source>
</evidence>
<dbReference type="PROSITE" id="PS00599">
    <property type="entry name" value="AA_TRANSFER_CLASS_2"/>
    <property type="match status" value="1"/>
</dbReference>
<keyword evidence="7" id="KW-0614">Plasmid</keyword>
<sequence>MEELPEGLQFRMESPVGPRMRIDGREVSYFSGTSYHTLHGHPVVIDAAIKALQAFGLGSGTHAAISVYEEAEAAVCAHFRCEKAISVASGYLSMMTLLSALRDDYDIIFADERCHFSVKDALICSQKPVVLFRHRDPGDLSDQMARHLGEGQVPHVVTDGVFSSTGALAPLDRYAHLLKSYSYGMLCVDDSHGVGVLGATGRGTLEHFGVEGENAHSAGTLSKAFGGFGGIIPASKVLAKKIAATGAIAGASFVPIPAAAGAAAGLRLFMKDQTILQALRGNVEQMRKGFRSLGLSVPETPVPIFTIQADVDLRRVNKALRDANIIVKYMKAGGYADAPPVETLRVAVFSSHSHGQIDELVSVLRKHL</sequence>
<dbReference type="InterPro" id="IPR015424">
    <property type="entry name" value="PyrdxlP-dep_Trfase"/>
</dbReference>
<organism evidence="7 8">
    <name type="scientific">Rhizobium sullae</name>
    <name type="common">Rhizobium hedysari</name>
    <dbReference type="NCBI Taxonomy" id="50338"/>
    <lineage>
        <taxon>Bacteria</taxon>
        <taxon>Pseudomonadati</taxon>
        <taxon>Pseudomonadota</taxon>
        <taxon>Alphaproteobacteria</taxon>
        <taxon>Hyphomicrobiales</taxon>
        <taxon>Rhizobiaceae</taxon>
        <taxon>Rhizobium/Agrobacterium group</taxon>
        <taxon>Rhizobium</taxon>
    </lineage>
</organism>
<keyword evidence="3" id="KW-0808">Transferase</keyword>
<evidence type="ECO:0000313" key="8">
    <source>
        <dbReference type="Proteomes" id="UP001060123"/>
    </source>
</evidence>
<accession>A0ABY5XZH2</accession>
<dbReference type="InterPro" id="IPR015421">
    <property type="entry name" value="PyrdxlP-dep_Trfase_major"/>
</dbReference>